<evidence type="ECO:0000313" key="4">
    <source>
        <dbReference type="Proteomes" id="UP001321763"/>
    </source>
</evidence>
<dbReference type="GeneID" id="24253964"/>
<accession>A0A4Q0VCN8</accession>
<dbReference type="EMBL" id="QMAP01000004">
    <property type="protein sequence ID" value="RXI49438.1"/>
    <property type="molecule type" value="Genomic_DNA"/>
</dbReference>
<dbReference type="EMBL" id="AP026818">
    <property type="protein sequence ID" value="BDR81299.1"/>
    <property type="molecule type" value="Genomic_DNA"/>
</dbReference>
<evidence type="ECO:0000313" key="3">
    <source>
        <dbReference type="Proteomes" id="UP000290921"/>
    </source>
</evidence>
<protein>
    <recommendedName>
        <fullName evidence="5">Zinc ribbon domain-containing protein</fullName>
    </recommendedName>
</protein>
<reference evidence="2 3" key="1">
    <citation type="submission" date="2018-06" db="EMBL/GenBank/DDBJ databases">
        <title>Genome conservation of Clostridium tetani.</title>
        <authorList>
            <person name="Bruggemann H."/>
            <person name="Popoff M.R."/>
        </authorList>
    </citation>
    <scope>NUCLEOTIDE SEQUENCE [LARGE SCALE GENOMIC DNA]</scope>
    <source>
        <strain evidence="2 3">2017.061</strain>
    </source>
</reference>
<gene>
    <name evidence="2" type="ORF">DP130_05125</name>
    <name evidence="1" type="ORF">K234311028_15450</name>
</gene>
<organism evidence="2 3">
    <name type="scientific">Clostridium tetani</name>
    <dbReference type="NCBI Taxonomy" id="1513"/>
    <lineage>
        <taxon>Bacteria</taxon>
        <taxon>Bacillati</taxon>
        <taxon>Bacillota</taxon>
        <taxon>Clostridia</taxon>
        <taxon>Eubacteriales</taxon>
        <taxon>Clostridiaceae</taxon>
        <taxon>Clostridium</taxon>
    </lineage>
</organism>
<evidence type="ECO:0000313" key="2">
    <source>
        <dbReference type="EMBL" id="RXI49438.1"/>
    </source>
</evidence>
<dbReference type="RefSeq" id="WP_011099795.1">
    <property type="nucleotide sequence ID" value="NZ_AP026804.1"/>
</dbReference>
<dbReference type="Proteomes" id="UP000290921">
    <property type="component" value="Unassembled WGS sequence"/>
</dbReference>
<evidence type="ECO:0008006" key="5">
    <source>
        <dbReference type="Google" id="ProtNLM"/>
    </source>
</evidence>
<reference evidence="1 4" key="2">
    <citation type="submission" date="2022-09" db="EMBL/GenBank/DDBJ databases">
        <title>complete genome sequences of Clostridium tetani str. KHSU-234311-028 isolated from soil.</title>
        <authorList>
            <person name="Sekizuka T."/>
            <person name="Shitada C."/>
            <person name="Takahashi M."/>
            <person name="Kuroda M."/>
        </authorList>
    </citation>
    <scope>NUCLEOTIDE SEQUENCE [LARGE SCALE GENOMIC DNA]</scope>
    <source>
        <strain evidence="1 4">KHSU-234311-028</strain>
    </source>
</reference>
<evidence type="ECO:0000313" key="1">
    <source>
        <dbReference type="EMBL" id="BDR81299.1"/>
    </source>
</evidence>
<name>A0A4Q0VCN8_CLOTA</name>
<sequence length="135" mass="15555">MSSIKSRVAYLSGLIDGLEIEKGSKEGKIIREIVDILEDIGEEFEDIQESQREIQEYVDALDEDLSLMEDEIYDEDDDDDFDEEDIENFINLKCPNCDETLYIDTAIIHSKDKILCPNCRKNIDIDVDCNCDCCE</sequence>
<dbReference type="NCBIfam" id="NF045650">
    <property type="entry name" value="CD1247_Nterm"/>
    <property type="match status" value="1"/>
</dbReference>
<proteinExistence type="predicted"/>
<dbReference type="AlphaFoldDB" id="A0A4Q0VCN8"/>
<dbReference type="Proteomes" id="UP001321763">
    <property type="component" value="Chromosome"/>
</dbReference>
<dbReference type="InterPro" id="IPR054688">
    <property type="entry name" value="CD1247_N"/>
</dbReference>
<dbReference type="OMA" id="DEIECPN"/>